<dbReference type="InterPro" id="IPR023631">
    <property type="entry name" value="Amidase_dom"/>
</dbReference>
<dbReference type="EMBL" id="RAXU01000003">
    <property type="protein sequence ID" value="RKG35453.1"/>
    <property type="molecule type" value="Genomic_DNA"/>
</dbReference>
<dbReference type="Proteomes" id="UP000269001">
    <property type="component" value="Unassembled WGS sequence"/>
</dbReference>
<sequence length="496" mass="54651">MKLDEYIDYDGLGLAQLVQKKEIQAIELLDLALKRSEQANPKLNAIIIPMHEHARARARQVLSGPFAGVPFLVKDLFQEYAGIPTSYGCNALKKLQYIPDLNAEIVNRWEKAGIITFGRTNTPEFGIKGITEPVAWGSCSNPWNLKHNSGGSSGGSASAVAAGIVPIAGAGDGGGSIRIPASYCGLFGLKPSRGRTPWGPQMSEAMHGAAIQHILSKSVRDSAAMLDATHGFEHSSLFKIEKPEHPFLDYVQRSPRQLRIAFNTQSPIGTKVSKDAEAAIRHTALLLESLGHIVIEDAPKIDGMAVAKDFITTWFSQFSYMLHQIKQMSGASNNEFELDSLALAAFGAQTTAHEYIHNLNNWGVYVTRMNHFFDNYDLYLTPATASVAPKNGEVTTPIWQKPILKSLLKIGKTHYLARGKLVEQIIRDNLKWVPFTQLANITGLPAMSVPLYWNQDNLPLGSQFIAPFAREDLLLQLAGQLEQAQPWAKRYQNIVI</sequence>
<name>A0A3A8F415_9GAMM</name>
<dbReference type="InterPro" id="IPR036928">
    <property type="entry name" value="AS_sf"/>
</dbReference>
<accession>A0A3A8F415</accession>
<evidence type="ECO:0000259" key="2">
    <source>
        <dbReference type="Pfam" id="PF01425"/>
    </source>
</evidence>
<dbReference type="InterPro" id="IPR020556">
    <property type="entry name" value="Amidase_CS"/>
</dbReference>
<dbReference type="Gene3D" id="3.90.1300.10">
    <property type="entry name" value="Amidase signature (AS) domain"/>
    <property type="match status" value="1"/>
</dbReference>
<dbReference type="RefSeq" id="WP_120369223.1">
    <property type="nucleotide sequence ID" value="NZ_RAXU01000003.1"/>
</dbReference>
<keyword evidence="4" id="KW-1185">Reference proteome</keyword>
<evidence type="ECO:0000313" key="3">
    <source>
        <dbReference type="EMBL" id="RKG35453.1"/>
    </source>
</evidence>
<dbReference type="PANTHER" id="PTHR11895:SF7">
    <property type="entry name" value="GLUTAMYL-TRNA(GLN) AMIDOTRANSFERASE SUBUNIT A, MITOCHONDRIAL"/>
    <property type="match status" value="1"/>
</dbReference>
<dbReference type="Pfam" id="PF01425">
    <property type="entry name" value="Amidase"/>
    <property type="match status" value="1"/>
</dbReference>
<comment type="caution">
    <text evidence="3">The sequence shown here is derived from an EMBL/GenBank/DDBJ whole genome shotgun (WGS) entry which is preliminary data.</text>
</comment>
<evidence type="ECO:0000256" key="1">
    <source>
        <dbReference type="ARBA" id="ARBA00009199"/>
    </source>
</evidence>
<dbReference type="InterPro" id="IPR000120">
    <property type="entry name" value="Amidase"/>
</dbReference>
<organism evidence="3 4">
    <name type="scientific">Acinetobacter guerrae</name>
    <dbReference type="NCBI Taxonomy" id="1843371"/>
    <lineage>
        <taxon>Bacteria</taxon>
        <taxon>Pseudomonadati</taxon>
        <taxon>Pseudomonadota</taxon>
        <taxon>Gammaproteobacteria</taxon>
        <taxon>Moraxellales</taxon>
        <taxon>Moraxellaceae</taxon>
        <taxon>Acinetobacter</taxon>
    </lineage>
</organism>
<dbReference type="PROSITE" id="PS00571">
    <property type="entry name" value="AMIDASES"/>
    <property type="match status" value="1"/>
</dbReference>
<protein>
    <submittedName>
        <fullName evidence="3">Amidase</fullName>
    </submittedName>
</protein>
<gene>
    <name evidence="3" type="ORF">D7V21_03890</name>
</gene>
<evidence type="ECO:0000313" key="4">
    <source>
        <dbReference type="Proteomes" id="UP000269001"/>
    </source>
</evidence>
<dbReference type="AlphaFoldDB" id="A0A3A8F415"/>
<dbReference type="GO" id="GO:0003824">
    <property type="term" value="F:catalytic activity"/>
    <property type="evidence" value="ECO:0007669"/>
    <property type="project" value="InterPro"/>
</dbReference>
<comment type="similarity">
    <text evidence="1">Belongs to the amidase family.</text>
</comment>
<dbReference type="PANTHER" id="PTHR11895">
    <property type="entry name" value="TRANSAMIDASE"/>
    <property type="match status" value="1"/>
</dbReference>
<reference evidence="3 4" key="1">
    <citation type="submission" date="2018-09" db="EMBL/GenBank/DDBJ databases">
        <title>The draft genome of Acinetobacter spp. strains.</title>
        <authorList>
            <person name="Qin J."/>
            <person name="Feng Y."/>
            <person name="Zong Z."/>
        </authorList>
    </citation>
    <scope>NUCLEOTIDE SEQUENCE [LARGE SCALE GENOMIC DNA]</scope>
    <source>
        <strain evidence="3 4">WCHAc060096</strain>
    </source>
</reference>
<proteinExistence type="inferred from homology"/>
<dbReference type="SUPFAM" id="SSF75304">
    <property type="entry name" value="Amidase signature (AS) enzymes"/>
    <property type="match status" value="1"/>
</dbReference>
<feature type="domain" description="Amidase" evidence="2">
    <location>
        <begin position="27"/>
        <end position="475"/>
    </location>
</feature>